<evidence type="ECO:0000313" key="4">
    <source>
        <dbReference type="EMBL" id="JAS83664.1"/>
    </source>
</evidence>
<dbReference type="GO" id="GO:0005634">
    <property type="term" value="C:nucleus"/>
    <property type="evidence" value="ECO:0007669"/>
    <property type="project" value="TreeGrafter"/>
</dbReference>
<proteinExistence type="predicted"/>
<protein>
    <recommendedName>
        <fullName evidence="2">MRN complex-interacting protein N-terminal domain-containing protein</fullName>
    </recommendedName>
</protein>
<dbReference type="GO" id="GO:0003682">
    <property type="term" value="F:chromatin binding"/>
    <property type="evidence" value="ECO:0007669"/>
    <property type="project" value="TreeGrafter"/>
</dbReference>
<feature type="compositionally biased region" description="Low complexity" evidence="1">
    <location>
        <begin position="89"/>
        <end position="102"/>
    </location>
</feature>
<reference evidence="4" key="1">
    <citation type="submission" date="2015-11" db="EMBL/GenBank/DDBJ databases">
        <title>De novo transcriptome assembly of four potential Pierce s Disease insect vectors from Arizona vineyards.</title>
        <authorList>
            <person name="Tassone E.E."/>
        </authorList>
    </citation>
    <scope>NUCLEOTIDE SEQUENCE</scope>
</reference>
<evidence type="ECO:0000256" key="1">
    <source>
        <dbReference type="SAM" id="MobiDB-lite"/>
    </source>
</evidence>
<dbReference type="EMBL" id="GECU01033700">
    <property type="protein sequence ID" value="JAS74006.1"/>
    <property type="molecule type" value="Transcribed_RNA"/>
</dbReference>
<dbReference type="EMBL" id="GECU01024042">
    <property type="protein sequence ID" value="JAS83664.1"/>
    <property type="molecule type" value="Transcribed_RNA"/>
</dbReference>
<dbReference type="PANTHER" id="PTHR15863">
    <property type="entry name" value="MRN COMPLEX-INTERACTING PROTEIN"/>
    <property type="match status" value="1"/>
</dbReference>
<dbReference type="EMBL" id="GECU01023744">
    <property type="protein sequence ID" value="JAS83962.1"/>
    <property type="molecule type" value="Transcribed_RNA"/>
</dbReference>
<evidence type="ECO:0000313" key="5">
    <source>
        <dbReference type="EMBL" id="JAS83962.1"/>
    </source>
</evidence>
<sequence>MPQEHYVLKCFSCETFQSHIVKKTNKWTCKVCGEKQTVKKVYGRGSGKDCRVHTQKLNGLKGEKEQSQIEQEWEEVTEDIPENSQNKQTSSFSKGKPTSSKTSKWSEYVDDVKINNENQNYYGSNNLDHTYATNTIPFDSNVNVKRKYFETNVVEEDPYNVDFNELVTSDYSGFSCPGQFGSAKKIKENTYNCAQNDNYFVQQDYSVELCEDGSTGSNSQFSVMSAEPVNSKAQNEFSKWAKYLSDELVEDEQYNYEDLPVL</sequence>
<organism evidence="4">
    <name type="scientific">Homalodisca liturata</name>
    <dbReference type="NCBI Taxonomy" id="320908"/>
    <lineage>
        <taxon>Eukaryota</taxon>
        <taxon>Metazoa</taxon>
        <taxon>Ecdysozoa</taxon>
        <taxon>Arthropoda</taxon>
        <taxon>Hexapoda</taxon>
        <taxon>Insecta</taxon>
        <taxon>Pterygota</taxon>
        <taxon>Neoptera</taxon>
        <taxon>Paraneoptera</taxon>
        <taxon>Hemiptera</taxon>
        <taxon>Auchenorrhyncha</taxon>
        <taxon>Membracoidea</taxon>
        <taxon>Cicadellidae</taxon>
        <taxon>Cicadellinae</taxon>
        <taxon>Proconiini</taxon>
        <taxon>Homalodisca</taxon>
    </lineage>
</organism>
<accession>A0A1B6I9P6</accession>
<evidence type="ECO:0000313" key="3">
    <source>
        <dbReference type="EMBL" id="JAS74006.1"/>
    </source>
</evidence>
<dbReference type="AlphaFoldDB" id="A0A1B6I9P6"/>
<feature type="region of interest" description="Disordered" evidence="1">
    <location>
        <begin position="61"/>
        <end position="102"/>
    </location>
</feature>
<name>A0A1B6I9P6_9HEMI</name>
<gene>
    <name evidence="4" type="ORF">g.37445</name>
    <name evidence="3" type="ORF">g.37446</name>
    <name evidence="5" type="ORF">g.37447</name>
</gene>
<dbReference type="InterPro" id="IPR032739">
    <property type="entry name" value="MRNIP"/>
</dbReference>
<feature type="compositionally biased region" description="Acidic residues" evidence="1">
    <location>
        <begin position="71"/>
        <end position="81"/>
    </location>
</feature>
<feature type="domain" description="MRN complex-interacting protein N-terminal" evidence="2">
    <location>
        <begin position="7"/>
        <end position="108"/>
    </location>
</feature>
<dbReference type="InterPro" id="IPR049472">
    <property type="entry name" value="MRNIP_N"/>
</dbReference>
<dbReference type="PANTHER" id="PTHR15863:SF2">
    <property type="entry name" value="MRN COMPLEX-INTERACTING PROTEIN"/>
    <property type="match status" value="1"/>
</dbReference>
<evidence type="ECO:0000259" key="2">
    <source>
        <dbReference type="Pfam" id="PF15749"/>
    </source>
</evidence>
<dbReference type="GO" id="GO:0007095">
    <property type="term" value="P:mitotic G2 DNA damage checkpoint signaling"/>
    <property type="evidence" value="ECO:0007669"/>
    <property type="project" value="TreeGrafter"/>
</dbReference>
<dbReference type="Pfam" id="PF15749">
    <property type="entry name" value="MRNIP"/>
    <property type="match status" value="1"/>
</dbReference>